<dbReference type="InterPro" id="IPR041033">
    <property type="entry name" value="SpaA_PFL_dom_1"/>
</dbReference>
<evidence type="ECO:0000256" key="2">
    <source>
        <dbReference type="SAM" id="SignalP"/>
    </source>
</evidence>
<evidence type="ECO:0000256" key="1">
    <source>
        <dbReference type="SAM" id="MobiDB-lite"/>
    </source>
</evidence>
<dbReference type="InterPro" id="IPR013783">
    <property type="entry name" value="Ig-like_fold"/>
</dbReference>
<keyword evidence="5" id="KW-1185">Reference proteome</keyword>
<feature type="domain" description="SpaA-like prealbumin fold" evidence="3">
    <location>
        <begin position="571"/>
        <end position="658"/>
    </location>
</feature>
<dbReference type="Pfam" id="PF17802">
    <property type="entry name" value="SpaA"/>
    <property type="match status" value="1"/>
</dbReference>
<evidence type="ECO:0000313" key="4">
    <source>
        <dbReference type="EMBL" id="SHK82933.1"/>
    </source>
</evidence>
<proteinExistence type="predicted"/>
<gene>
    <name evidence="4" type="ORF">SAMN02745243_03818</name>
</gene>
<dbReference type="OrthoDB" id="9804660at2"/>
<name>A0A1M6VN52_9FIRM</name>
<feature type="signal peptide" evidence="2">
    <location>
        <begin position="1"/>
        <end position="30"/>
    </location>
</feature>
<organism evidence="4 5">
    <name type="scientific">Hespellia stercorisuis DSM 15480</name>
    <dbReference type="NCBI Taxonomy" id="1121950"/>
    <lineage>
        <taxon>Bacteria</taxon>
        <taxon>Bacillati</taxon>
        <taxon>Bacillota</taxon>
        <taxon>Clostridia</taxon>
        <taxon>Lachnospirales</taxon>
        <taxon>Lachnospiraceae</taxon>
        <taxon>Hespellia</taxon>
    </lineage>
</organism>
<protein>
    <recommendedName>
        <fullName evidence="3">SpaA-like prealbumin fold domain-containing protein</fullName>
    </recommendedName>
</protein>
<reference evidence="4 5" key="1">
    <citation type="submission" date="2016-11" db="EMBL/GenBank/DDBJ databases">
        <authorList>
            <person name="Jaros S."/>
            <person name="Januszkiewicz K."/>
            <person name="Wedrychowicz H."/>
        </authorList>
    </citation>
    <scope>NUCLEOTIDE SEQUENCE [LARGE SCALE GENOMIC DNA]</scope>
    <source>
        <strain evidence="4 5">DSM 15480</strain>
    </source>
</reference>
<feature type="chain" id="PRO_5013200888" description="SpaA-like prealbumin fold domain-containing protein" evidence="2">
    <location>
        <begin position="31"/>
        <end position="670"/>
    </location>
</feature>
<feature type="compositionally biased region" description="Acidic residues" evidence="1">
    <location>
        <begin position="156"/>
        <end position="184"/>
    </location>
</feature>
<feature type="region of interest" description="Disordered" evidence="1">
    <location>
        <begin position="133"/>
        <end position="193"/>
    </location>
</feature>
<dbReference type="Gene3D" id="2.60.40.10">
    <property type="entry name" value="Immunoglobulins"/>
    <property type="match status" value="1"/>
</dbReference>
<keyword evidence="2" id="KW-0732">Signal</keyword>
<dbReference type="Proteomes" id="UP000184301">
    <property type="component" value="Unassembled WGS sequence"/>
</dbReference>
<evidence type="ECO:0000313" key="5">
    <source>
        <dbReference type="Proteomes" id="UP000184301"/>
    </source>
</evidence>
<dbReference type="EMBL" id="FQZY01000092">
    <property type="protein sequence ID" value="SHK82933.1"/>
    <property type="molecule type" value="Genomic_DNA"/>
</dbReference>
<dbReference type="RefSeq" id="WP_073113091.1">
    <property type="nucleotide sequence ID" value="NZ_FQZY01000092.1"/>
</dbReference>
<sequence length="670" mass="73833">MKGKAKRVISGLLTAMTLVTSVLQPMVAYAATEEEVPHPPKLEEVIEQLSEDEIVTAKDLEINLGTDFDVKCDFSNLEFHDEKVKVTYHESKNEAGEDFDSKKADTYQTTYYVEPISGNPQYQVSRKLIVKEATEPETESNVSNDADGGENQKEDTSEEDAESDNTEAVEPTQEDTENVIEDDSLLVPGNPEVSDDAEKVLENVTDDTQVEGEKSLSEMTDDEICNAAIELIQAQILSGESELKFTGEDLELYNFYQNIINYGNRYGSKLRASAGSLVVKNAKNESGMWDIPLLNYIHSSQTGSNVGNYVKYIANDSANGWRLAYCTQVSKHFIDSTSYISQTWKANGMYSEISYAIAHGCSVYGDTNDKSYSTGNWIKDYYVTQAVIYCILEDYGYDGHSVNSLSAVSGYQDVFDCTMAMYRDVKANAGKEGYGDAPSYTVVAPSSTKMTLSEDKTYYRSGWYTINSKGTVKSRTISLSGAPEGCEIVYDNASSLTSRFYIQIPVEKAFLMPTDTVSFKVNAEAKFERPYTYIYNSEIADAQNITFQEYHTPSETKGSEASVSITLDKCKVAVNKVDSETGNGVAGAIYGVYKDAACTNLIAQMPATDRDGHSTIEFVKRQNTVYVKEITASVGYLINTDSVNVGVVAKQTSTVNVKEVPAKGKIVVSK</sequence>
<evidence type="ECO:0000259" key="3">
    <source>
        <dbReference type="Pfam" id="PF17802"/>
    </source>
</evidence>
<accession>A0A1M6VN52</accession>
<dbReference type="AlphaFoldDB" id="A0A1M6VN52"/>